<reference evidence="1 2" key="1">
    <citation type="journal article" date="2020" name="Phytopathology">
        <title>Genome Sequence Resources of Colletotrichum truncatum, C. plurivorum, C. musicola, and C. sojae: Four Species Pathogenic to Soybean (Glycine max).</title>
        <authorList>
            <person name="Rogerio F."/>
            <person name="Boufleur T.R."/>
            <person name="Ciampi-Guillardi M."/>
            <person name="Sukno S.A."/>
            <person name="Thon M.R."/>
            <person name="Massola Junior N.S."/>
            <person name="Baroncelli R."/>
        </authorList>
    </citation>
    <scope>NUCLEOTIDE SEQUENCE [LARGE SCALE GENOMIC DNA]</scope>
    <source>
        <strain evidence="1 2">CMES1059</strain>
    </source>
</reference>
<comment type="caution">
    <text evidence="1">The sequence shown here is derived from an EMBL/GenBank/DDBJ whole genome shotgun (WGS) entry which is preliminary data.</text>
</comment>
<proteinExistence type="predicted"/>
<name>A0ACC3ZKV2_COLTU</name>
<protein>
    <submittedName>
        <fullName evidence="1">Uncharacterized protein</fullName>
    </submittedName>
</protein>
<dbReference type="Proteomes" id="UP000805649">
    <property type="component" value="Unassembled WGS sequence"/>
</dbReference>
<gene>
    <name evidence="1" type="ORF">CTRU02_202661</name>
</gene>
<keyword evidence="2" id="KW-1185">Reference proteome</keyword>
<evidence type="ECO:0000313" key="1">
    <source>
        <dbReference type="EMBL" id="KAL0944774.1"/>
    </source>
</evidence>
<accession>A0ACC3ZKV2</accession>
<organism evidence="1 2">
    <name type="scientific">Colletotrichum truncatum</name>
    <name type="common">Anthracnose fungus</name>
    <name type="synonym">Colletotrichum capsici</name>
    <dbReference type="NCBI Taxonomy" id="5467"/>
    <lineage>
        <taxon>Eukaryota</taxon>
        <taxon>Fungi</taxon>
        <taxon>Dikarya</taxon>
        <taxon>Ascomycota</taxon>
        <taxon>Pezizomycotina</taxon>
        <taxon>Sordariomycetes</taxon>
        <taxon>Hypocreomycetidae</taxon>
        <taxon>Glomerellales</taxon>
        <taxon>Glomerellaceae</taxon>
        <taxon>Colletotrichum</taxon>
        <taxon>Colletotrichum truncatum species complex</taxon>
    </lineage>
</organism>
<evidence type="ECO:0000313" key="2">
    <source>
        <dbReference type="Proteomes" id="UP000805649"/>
    </source>
</evidence>
<sequence length="511" mass="58919">MIPKNEFYICQICGIEIPDSYWVYKLVEELENGGPDADPLEMEGDAKDLETQLKWLYDARLLCDPDDEFGQFLPDFQHETLEDDIEDPEFRETPEVRSRSQASDIEVHIGEADEEYKFWKPYPKHLPMTRVGMMYTSTYTTDGRVYAVVHAACLEIARKIFVSSELAHLAVNGYYLPDCNWGQRECPGMEWPGPYASPRANLFYSIGRNPFEIENLTECLLKNLQSCRTQVNFTADFAKVAKNLARMPGEIMNAIFANMGQNLPRLSSRLVAQMFWKEQLKAGSHGLLPWLWDIDAALIDDKDAQPCPEGDDFEWDWELLVRQLSRGVDYGVRPGLPEDTLPEPRWEEDSEKSTWDTICTGYHTDLVHVPAGLHNRRRIWQLLEEMFVGDALPWPRVTPFWETSYVHPPEKNFIPLWWNKSGEILSSPIWLPSINFASWDAPSGWYGGLTTFRRRLGGDIYVFRNKSNLQYWQINIDEKSRGKPTTGDAAKIRPATVEEIYAVLRPLGYPV</sequence>
<dbReference type="EMBL" id="VUJX02000001">
    <property type="protein sequence ID" value="KAL0944774.1"/>
    <property type="molecule type" value="Genomic_DNA"/>
</dbReference>